<feature type="compositionally biased region" description="Acidic residues" evidence="1">
    <location>
        <begin position="71"/>
        <end position="80"/>
    </location>
</feature>
<dbReference type="EMBL" id="LAZR01046544">
    <property type="protein sequence ID" value="KKK96297.1"/>
    <property type="molecule type" value="Genomic_DNA"/>
</dbReference>
<dbReference type="AlphaFoldDB" id="A0A0F8ZQZ8"/>
<evidence type="ECO:0000313" key="2">
    <source>
        <dbReference type="EMBL" id="KKK96297.1"/>
    </source>
</evidence>
<feature type="region of interest" description="Disordered" evidence="1">
    <location>
        <begin position="39"/>
        <end position="118"/>
    </location>
</feature>
<evidence type="ECO:0000256" key="1">
    <source>
        <dbReference type="SAM" id="MobiDB-lite"/>
    </source>
</evidence>
<proteinExistence type="predicted"/>
<reference evidence="2" key="1">
    <citation type="journal article" date="2015" name="Nature">
        <title>Complex archaea that bridge the gap between prokaryotes and eukaryotes.</title>
        <authorList>
            <person name="Spang A."/>
            <person name="Saw J.H."/>
            <person name="Jorgensen S.L."/>
            <person name="Zaremba-Niedzwiedzka K."/>
            <person name="Martijn J."/>
            <person name="Lind A.E."/>
            <person name="van Eijk R."/>
            <person name="Schleper C."/>
            <person name="Guy L."/>
            <person name="Ettema T.J."/>
        </authorList>
    </citation>
    <scope>NUCLEOTIDE SEQUENCE</scope>
</reference>
<name>A0A0F8ZQZ8_9ZZZZ</name>
<feature type="compositionally biased region" description="Basic and acidic residues" evidence="1">
    <location>
        <begin position="81"/>
        <end position="93"/>
    </location>
</feature>
<gene>
    <name evidence="2" type="ORF">LCGC14_2664190</name>
</gene>
<sequence length="118" mass="12828">MASIFHLSVLFNSTLRRFVVPSIAPEIRLEDVLCVEPVQSQQVGNKPSPASPAPPRALKARGDESSGPEPEAQEEAGEATEEPRKLVVRRPPDLDGIPEALQGLGGGLDNPRDKWKKR</sequence>
<protein>
    <submittedName>
        <fullName evidence="2">Uncharacterized protein</fullName>
    </submittedName>
</protein>
<organism evidence="2">
    <name type="scientific">marine sediment metagenome</name>
    <dbReference type="NCBI Taxonomy" id="412755"/>
    <lineage>
        <taxon>unclassified sequences</taxon>
        <taxon>metagenomes</taxon>
        <taxon>ecological metagenomes</taxon>
    </lineage>
</organism>
<accession>A0A0F8ZQZ8</accession>
<comment type="caution">
    <text evidence="2">The sequence shown here is derived from an EMBL/GenBank/DDBJ whole genome shotgun (WGS) entry which is preliminary data.</text>
</comment>